<feature type="chain" id="PRO_5018971800" evidence="1">
    <location>
        <begin position="25"/>
        <end position="415"/>
    </location>
</feature>
<dbReference type="AlphaFoldDB" id="A0A410X1D1"/>
<gene>
    <name evidence="2" type="ORF">M5X16_03790</name>
    <name evidence="3" type="ORF">PC41400_23195</name>
</gene>
<proteinExistence type="predicted"/>
<accession>A0A410X1D1</accession>
<name>A0A410X1D1_9BACL</name>
<protein>
    <submittedName>
        <fullName evidence="3">Uncharacterized protein</fullName>
    </submittedName>
</protein>
<evidence type="ECO:0000313" key="4">
    <source>
        <dbReference type="Proteomes" id="UP000288943"/>
    </source>
</evidence>
<evidence type="ECO:0000256" key="1">
    <source>
        <dbReference type="SAM" id="SignalP"/>
    </source>
</evidence>
<dbReference type="GeneID" id="95377701"/>
<dbReference type="KEGG" id="pchi:PC41400_23195"/>
<dbReference type="EMBL" id="JAMDMJ010000003">
    <property type="protein sequence ID" value="MCY9594897.1"/>
    <property type="molecule type" value="Genomic_DNA"/>
</dbReference>
<dbReference type="Gene3D" id="2.50.20.10">
    <property type="entry name" value="Lipoprotein localisation LolA/LolB/LppX"/>
    <property type="match status" value="1"/>
</dbReference>
<evidence type="ECO:0000313" key="5">
    <source>
        <dbReference type="Proteomes" id="UP001527202"/>
    </source>
</evidence>
<dbReference type="Proteomes" id="UP000288943">
    <property type="component" value="Chromosome"/>
</dbReference>
<keyword evidence="5" id="KW-1185">Reference proteome</keyword>
<dbReference type="EMBL" id="CP026520">
    <property type="protein sequence ID" value="QAV20419.1"/>
    <property type="molecule type" value="Genomic_DNA"/>
</dbReference>
<keyword evidence="1" id="KW-0732">Signal</keyword>
<evidence type="ECO:0000313" key="3">
    <source>
        <dbReference type="EMBL" id="QAV20419.1"/>
    </source>
</evidence>
<dbReference type="Proteomes" id="UP001527202">
    <property type="component" value="Unassembled WGS sequence"/>
</dbReference>
<dbReference type="RefSeq" id="WP_042230066.1">
    <property type="nucleotide sequence ID" value="NZ_CP026520.1"/>
</dbReference>
<organism evidence="3 4">
    <name type="scientific">Paenibacillus chitinolyticus</name>
    <dbReference type="NCBI Taxonomy" id="79263"/>
    <lineage>
        <taxon>Bacteria</taxon>
        <taxon>Bacillati</taxon>
        <taxon>Bacillota</taxon>
        <taxon>Bacilli</taxon>
        <taxon>Bacillales</taxon>
        <taxon>Paenibacillaceae</taxon>
        <taxon>Paenibacillus</taxon>
    </lineage>
</organism>
<evidence type="ECO:0000313" key="2">
    <source>
        <dbReference type="EMBL" id="MCY9594897.1"/>
    </source>
</evidence>
<feature type="signal peptide" evidence="1">
    <location>
        <begin position="1"/>
        <end position="24"/>
    </location>
</feature>
<reference evidence="2 5" key="2">
    <citation type="submission" date="2022-05" db="EMBL/GenBank/DDBJ databases">
        <title>Genome Sequencing of Bee-Associated Microbes.</title>
        <authorList>
            <person name="Dunlap C."/>
        </authorList>
    </citation>
    <scope>NUCLEOTIDE SEQUENCE [LARGE SCALE GENOMIC DNA]</scope>
    <source>
        <strain evidence="2 5">NRRL B-23120</strain>
    </source>
</reference>
<sequence>MKKILAPSLASIFLFVCSSNVVLADYMTCDNDPPSSDTYCQGSAGENWEKYTNKPSSFNSDHRFYKGGQTFNRSRYNWTVFPLGGNSTGEYSVGFYLNSASFTGNANYYIEGMNIGGLDQNTAPVGWNNFPYKTHPWSNGKQAHVAVEPLSINSSVGADGVRVYYSTNTIVSTQENTVESENLKLDAASIKEKMLNAIDYYNYVRGSFLYDFSNSNQKYTIDFEVDQSKNLGSNIVLKDSSTKENLFRVTSSSNEIIQVDEKNKKYSKSSKTAERTKILAPRISKDKGPDGEEANQYMYRNDPANASAASTVTFPQTIAFWLDDELKNYKITGQEDLLNRKATVIEGKLSKELSEKLLSTSFKLWVDTETGILLKLNTFNVDGVVINKIVVNDISFDYKKTIFDTSNNKGYVPQQ</sequence>
<reference evidence="3 4" key="1">
    <citation type="submission" date="2018-01" db="EMBL/GenBank/DDBJ databases">
        <title>The whole genome sequencing and assembly of Paenibacillus chitinolyticus KCCM 41400 strain.</title>
        <authorList>
            <person name="Kim J.-Y."/>
            <person name="Park M.-K."/>
            <person name="Lee Y.-J."/>
            <person name="Yi H."/>
            <person name="Bahn Y.-S."/>
            <person name="Kim J.F."/>
            <person name="Lee D.-W."/>
        </authorList>
    </citation>
    <scope>NUCLEOTIDE SEQUENCE [LARGE SCALE GENOMIC DNA]</scope>
    <source>
        <strain evidence="3 4">KCCM 41400</strain>
    </source>
</reference>
<dbReference type="OrthoDB" id="2881381at2"/>